<dbReference type="GO" id="GO:0006285">
    <property type="term" value="P:base-excision repair, AP site formation"/>
    <property type="evidence" value="ECO:0007669"/>
    <property type="project" value="TreeGrafter"/>
</dbReference>
<dbReference type="Gene3D" id="1.10.340.30">
    <property type="entry name" value="Hypothetical protein, domain 2"/>
    <property type="match status" value="1"/>
</dbReference>
<dbReference type="Proteomes" id="UP000000771">
    <property type="component" value="Chromosome"/>
</dbReference>
<accession>C7M2V5</accession>
<dbReference type="HOGENOM" id="CLU_000445_72_5_11"/>
<keyword evidence="4" id="KW-0234">DNA repair</keyword>
<evidence type="ECO:0000256" key="3">
    <source>
        <dbReference type="ARBA" id="ARBA00022763"/>
    </source>
</evidence>
<feature type="domain" description="HhH-GPD" evidence="5">
    <location>
        <begin position="59"/>
        <end position="206"/>
    </location>
</feature>
<sequence>MELTSLVDAAHRLSERDPLMARFLEAYGVPVVGRRGFDPGRLEAPGEVGLFGFVVEVVTYQQISAAAARRLVARLEAMGALDADVMVALTDAEVAATGLSGSKRRWLRALARDVVTGTIDLEGLRALSPDEAHRALRAIRGIGPWSADMVAIFALGHLDVWPIGDLALRRALARRHPGAEDRGVAERLAEPWAPWRSVAALWWWQDDACGAASVLEQPLHDREVNPARELAADLALDADELEPRSRMQRP</sequence>
<dbReference type="Gene3D" id="1.10.1670.40">
    <property type="match status" value="1"/>
</dbReference>
<dbReference type="GO" id="GO:0032993">
    <property type="term" value="C:protein-DNA complex"/>
    <property type="evidence" value="ECO:0007669"/>
    <property type="project" value="TreeGrafter"/>
</dbReference>
<evidence type="ECO:0000259" key="5">
    <source>
        <dbReference type="SMART" id="SM00478"/>
    </source>
</evidence>
<evidence type="ECO:0000256" key="4">
    <source>
        <dbReference type="ARBA" id="ARBA00023204"/>
    </source>
</evidence>
<dbReference type="SUPFAM" id="SSF48150">
    <property type="entry name" value="DNA-glycosylase"/>
    <property type="match status" value="1"/>
</dbReference>
<name>C7M2V5_ACIFD</name>
<protein>
    <recommendedName>
        <fullName evidence="2">DNA-3-methyladenine glycosylase II</fullName>
        <ecNumber evidence="2">3.2.2.21</ecNumber>
    </recommendedName>
</protein>
<dbReference type="GO" id="GO:0032131">
    <property type="term" value="F:alkylated DNA binding"/>
    <property type="evidence" value="ECO:0007669"/>
    <property type="project" value="TreeGrafter"/>
</dbReference>
<dbReference type="STRING" id="525909.Afer_0381"/>
<evidence type="ECO:0000256" key="2">
    <source>
        <dbReference type="ARBA" id="ARBA00012000"/>
    </source>
</evidence>
<gene>
    <name evidence="6" type="ordered locus">Afer_0381</name>
</gene>
<dbReference type="GO" id="GO:0005737">
    <property type="term" value="C:cytoplasm"/>
    <property type="evidence" value="ECO:0007669"/>
    <property type="project" value="TreeGrafter"/>
</dbReference>
<dbReference type="GO" id="GO:0043916">
    <property type="term" value="F:DNA-7-methylguanine glycosylase activity"/>
    <property type="evidence" value="ECO:0007669"/>
    <property type="project" value="TreeGrafter"/>
</dbReference>
<dbReference type="eggNOG" id="COG0122">
    <property type="taxonomic scope" value="Bacteria"/>
</dbReference>
<dbReference type="InterPro" id="IPR051912">
    <property type="entry name" value="Alkylbase_DNA_Glycosylase/TA"/>
</dbReference>
<organism evidence="6 7">
    <name type="scientific">Acidimicrobium ferrooxidans (strain DSM 10331 / JCM 15462 / NBRC 103882 / ICP)</name>
    <dbReference type="NCBI Taxonomy" id="525909"/>
    <lineage>
        <taxon>Bacteria</taxon>
        <taxon>Bacillati</taxon>
        <taxon>Actinomycetota</taxon>
        <taxon>Acidimicrobiia</taxon>
        <taxon>Acidimicrobiales</taxon>
        <taxon>Acidimicrobiaceae</taxon>
        <taxon>Acidimicrobium</taxon>
    </lineage>
</organism>
<dbReference type="EC" id="3.2.2.21" evidence="2"/>
<dbReference type="AlphaFoldDB" id="C7M2V5"/>
<reference evidence="6 7" key="1">
    <citation type="journal article" date="2009" name="Stand. Genomic Sci.">
        <title>Complete genome sequence of Acidimicrobium ferrooxidans type strain (ICP).</title>
        <authorList>
            <person name="Clum A."/>
            <person name="Nolan M."/>
            <person name="Lang E."/>
            <person name="Glavina Del Rio T."/>
            <person name="Tice H."/>
            <person name="Copeland A."/>
            <person name="Cheng J.F."/>
            <person name="Lucas S."/>
            <person name="Chen F."/>
            <person name="Bruce D."/>
            <person name="Goodwin L."/>
            <person name="Pitluck S."/>
            <person name="Ivanova N."/>
            <person name="Mavrommatis K."/>
            <person name="Mikhailova N."/>
            <person name="Pati A."/>
            <person name="Chen A."/>
            <person name="Palaniappan K."/>
            <person name="Goker M."/>
            <person name="Spring S."/>
            <person name="Land M."/>
            <person name="Hauser L."/>
            <person name="Chang Y.J."/>
            <person name="Jeffries C.C."/>
            <person name="Chain P."/>
            <person name="Bristow J."/>
            <person name="Eisen J.A."/>
            <person name="Markowitz V."/>
            <person name="Hugenholtz P."/>
            <person name="Kyrpides N.C."/>
            <person name="Klenk H.P."/>
            <person name="Lapidus A."/>
        </authorList>
    </citation>
    <scope>NUCLEOTIDE SEQUENCE [LARGE SCALE GENOMIC DNA]</scope>
    <source>
        <strain evidence="7">DSM 10331 / JCM 15462 / NBRC 103882 / ICP</strain>
    </source>
</reference>
<keyword evidence="7" id="KW-1185">Reference proteome</keyword>
<evidence type="ECO:0000256" key="1">
    <source>
        <dbReference type="ARBA" id="ARBA00000086"/>
    </source>
</evidence>
<dbReference type="EMBL" id="CP001631">
    <property type="protein sequence ID" value="ACU53349.1"/>
    <property type="molecule type" value="Genomic_DNA"/>
</dbReference>
<dbReference type="SMART" id="SM00478">
    <property type="entry name" value="ENDO3c"/>
    <property type="match status" value="1"/>
</dbReference>
<dbReference type="InterPro" id="IPR003265">
    <property type="entry name" value="HhH-GPD_domain"/>
</dbReference>
<dbReference type="GO" id="GO:0006307">
    <property type="term" value="P:DNA alkylation repair"/>
    <property type="evidence" value="ECO:0007669"/>
    <property type="project" value="TreeGrafter"/>
</dbReference>
<dbReference type="RefSeq" id="WP_015797850.1">
    <property type="nucleotide sequence ID" value="NC_013124.1"/>
</dbReference>
<dbReference type="PANTHER" id="PTHR43003">
    <property type="entry name" value="DNA-3-METHYLADENINE GLYCOSYLASE"/>
    <property type="match status" value="1"/>
</dbReference>
<keyword evidence="3" id="KW-0227">DNA damage</keyword>
<comment type="catalytic activity">
    <reaction evidence="1">
        <text>Hydrolysis of alkylated DNA, releasing 3-methyladenine, 3-methylguanine, 7-methylguanine and 7-methyladenine.</text>
        <dbReference type="EC" id="3.2.2.21"/>
    </reaction>
</comment>
<dbReference type="InterPro" id="IPR011257">
    <property type="entry name" value="DNA_glycosylase"/>
</dbReference>
<dbReference type="OrthoDB" id="9811249at2"/>
<evidence type="ECO:0000313" key="6">
    <source>
        <dbReference type="EMBL" id="ACU53349.1"/>
    </source>
</evidence>
<dbReference type="Pfam" id="PF00730">
    <property type="entry name" value="HhH-GPD"/>
    <property type="match status" value="1"/>
</dbReference>
<dbReference type="KEGG" id="afo:Afer_0381"/>
<proteinExistence type="predicted"/>
<dbReference type="GO" id="GO:0008725">
    <property type="term" value="F:DNA-3-methyladenine glycosylase activity"/>
    <property type="evidence" value="ECO:0007669"/>
    <property type="project" value="TreeGrafter"/>
</dbReference>
<evidence type="ECO:0000313" key="7">
    <source>
        <dbReference type="Proteomes" id="UP000000771"/>
    </source>
</evidence>
<dbReference type="PANTHER" id="PTHR43003:SF13">
    <property type="entry name" value="DNA-3-METHYLADENINE GLYCOSYLASE 2"/>
    <property type="match status" value="1"/>
</dbReference>